<dbReference type="KEGG" id="cag:Cagg_3328"/>
<protein>
    <submittedName>
        <fullName evidence="2">Polymorphic outer membrane protein</fullName>
    </submittedName>
</protein>
<dbReference type="Proteomes" id="UP000002508">
    <property type="component" value="Chromosome"/>
</dbReference>
<dbReference type="HOGENOM" id="CLU_1021938_0_0_0"/>
<dbReference type="InterPro" id="IPR026457">
    <property type="entry name" value="CSLREA_Nterm"/>
</dbReference>
<dbReference type="InterPro" id="IPR011050">
    <property type="entry name" value="Pectin_lyase_fold/virulence"/>
</dbReference>
<dbReference type="NCBIfam" id="TIGR04214">
    <property type="entry name" value="CSLREA_Nterm"/>
    <property type="match status" value="1"/>
</dbReference>
<keyword evidence="3" id="KW-1185">Reference proteome</keyword>
<proteinExistence type="predicted"/>
<dbReference type="SUPFAM" id="SSF51126">
    <property type="entry name" value="Pectin lyase-like"/>
    <property type="match status" value="1"/>
</dbReference>
<gene>
    <name evidence="2" type="ordered locus">Cagg_3328</name>
</gene>
<feature type="region of interest" description="Disordered" evidence="1">
    <location>
        <begin position="232"/>
        <end position="272"/>
    </location>
</feature>
<dbReference type="RefSeq" id="WP_015942022.1">
    <property type="nucleotide sequence ID" value="NC_011831.1"/>
</dbReference>
<evidence type="ECO:0000313" key="2">
    <source>
        <dbReference type="EMBL" id="ACL26175.1"/>
    </source>
</evidence>
<name>B8G8C1_CHLAD</name>
<dbReference type="Gene3D" id="2.160.20.10">
    <property type="entry name" value="Single-stranded right-handed beta-helix, Pectin lyase-like"/>
    <property type="match status" value="1"/>
</dbReference>
<evidence type="ECO:0000256" key="1">
    <source>
        <dbReference type="SAM" id="MobiDB-lite"/>
    </source>
</evidence>
<accession>B8G8C1</accession>
<sequence>MDARRVILLLLLPILLPPILLPTSVLPSAAGQTYTVTTLADTVAPDGSCSLREAILEAQHETDTDCPGSPSNADDTITIAVSGTIVLSEPLPDIIGRRFVITPDRVDEFRFGALTIRGNPTLTISGDGRHRIITVKDAGSLTLDTLTLTDAVAPDPGGAIRIINADQVTITNSRVTNSTAPRGGAISASNTRVTVERSVVAENRASDRGGAIDVFAGQLIIRDSELSRNTAEYSGGGAFPSQACRRPSLCRRSLPRTRPRPPTAQADKGGRS</sequence>
<dbReference type="InterPro" id="IPR012334">
    <property type="entry name" value="Pectin_lyas_fold"/>
</dbReference>
<dbReference type="AlphaFoldDB" id="B8G8C1"/>
<reference evidence="2" key="1">
    <citation type="submission" date="2008-12" db="EMBL/GenBank/DDBJ databases">
        <title>Complete sequence of Chloroflexus aggregans DSM 9485.</title>
        <authorList>
            <consortium name="US DOE Joint Genome Institute"/>
            <person name="Lucas S."/>
            <person name="Copeland A."/>
            <person name="Lapidus A."/>
            <person name="Glavina del Rio T."/>
            <person name="Dalin E."/>
            <person name="Tice H."/>
            <person name="Pitluck S."/>
            <person name="Foster B."/>
            <person name="Larimer F."/>
            <person name="Land M."/>
            <person name="Hauser L."/>
            <person name="Kyrpides N."/>
            <person name="Mikhailova N."/>
            <person name="Bryant D."/>
            <person name="Richardson P."/>
        </authorList>
    </citation>
    <scope>NUCLEOTIDE SEQUENCE</scope>
    <source>
        <strain evidence="2">DSM 9485</strain>
    </source>
</reference>
<dbReference type="EMBL" id="CP001337">
    <property type="protein sequence ID" value="ACL26175.1"/>
    <property type="molecule type" value="Genomic_DNA"/>
</dbReference>
<dbReference type="STRING" id="326427.Cagg_3328"/>
<evidence type="ECO:0000313" key="3">
    <source>
        <dbReference type="Proteomes" id="UP000002508"/>
    </source>
</evidence>
<organism evidence="2 3">
    <name type="scientific">Chloroflexus aggregans (strain MD-66 / DSM 9485)</name>
    <dbReference type="NCBI Taxonomy" id="326427"/>
    <lineage>
        <taxon>Bacteria</taxon>
        <taxon>Bacillati</taxon>
        <taxon>Chloroflexota</taxon>
        <taxon>Chloroflexia</taxon>
        <taxon>Chloroflexales</taxon>
        <taxon>Chloroflexineae</taxon>
        <taxon>Chloroflexaceae</taxon>
        <taxon>Chloroflexus</taxon>
    </lineage>
</organism>